<dbReference type="Pfam" id="PF13335">
    <property type="entry name" value="Mg_chelatase_C"/>
    <property type="match status" value="1"/>
</dbReference>
<comment type="similarity">
    <text evidence="1">Belongs to the Mg-chelatase subunits D/I family. ComM subfamily.</text>
</comment>
<dbReference type="InterPro" id="IPR027417">
    <property type="entry name" value="P-loop_NTPase"/>
</dbReference>
<feature type="domain" description="AAA+ ATPase" evidence="3">
    <location>
        <begin position="212"/>
        <end position="397"/>
    </location>
</feature>
<evidence type="ECO:0000313" key="5">
    <source>
        <dbReference type="Proteomes" id="UP000198122"/>
    </source>
</evidence>
<dbReference type="PANTHER" id="PTHR32039">
    <property type="entry name" value="MAGNESIUM-CHELATASE SUBUNIT CHLI"/>
    <property type="match status" value="1"/>
</dbReference>
<dbReference type="InterPro" id="IPR003593">
    <property type="entry name" value="AAA+_ATPase"/>
</dbReference>
<dbReference type="RefSeq" id="WP_088818684.1">
    <property type="nucleotide sequence ID" value="NZ_FYEZ01000002.1"/>
</dbReference>
<dbReference type="InterPro" id="IPR000523">
    <property type="entry name" value="Mg_chelatse_chII-like_cat_dom"/>
</dbReference>
<dbReference type="AlphaFoldDB" id="A0A212U1S7"/>
<feature type="region of interest" description="Disordered" evidence="2">
    <location>
        <begin position="265"/>
        <end position="285"/>
    </location>
</feature>
<dbReference type="OrthoDB" id="9813147at2"/>
<dbReference type="Gene3D" id="3.40.50.300">
    <property type="entry name" value="P-loop containing nucleotide triphosphate hydrolases"/>
    <property type="match status" value="1"/>
</dbReference>
<dbReference type="Gene3D" id="3.30.230.10">
    <property type="match status" value="1"/>
</dbReference>
<organism evidence="4 5">
    <name type="scientific">Kytococcus aerolatus</name>
    <dbReference type="NCBI Taxonomy" id="592308"/>
    <lineage>
        <taxon>Bacteria</taxon>
        <taxon>Bacillati</taxon>
        <taxon>Actinomycetota</taxon>
        <taxon>Actinomycetes</taxon>
        <taxon>Micrococcales</taxon>
        <taxon>Kytococcaceae</taxon>
        <taxon>Kytococcus</taxon>
    </lineage>
</organism>
<dbReference type="GO" id="GO:0005524">
    <property type="term" value="F:ATP binding"/>
    <property type="evidence" value="ECO:0007669"/>
    <property type="project" value="InterPro"/>
</dbReference>
<dbReference type="Pfam" id="PF01078">
    <property type="entry name" value="Mg_chelatase"/>
    <property type="match status" value="1"/>
</dbReference>
<keyword evidence="5" id="KW-1185">Reference proteome</keyword>
<dbReference type="NCBIfam" id="TIGR00368">
    <property type="entry name" value="YifB family Mg chelatase-like AAA ATPase"/>
    <property type="match status" value="1"/>
</dbReference>
<dbReference type="InterPro" id="IPR014721">
    <property type="entry name" value="Ribsml_uS5_D2-typ_fold_subgr"/>
</dbReference>
<evidence type="ECO:0000313" key="4">
    <source>
        <dbReference type="EMBL" id="SNC72217.1"/>
    </source>
</evidence>
<proteinExistence type="inferred from homology"/>
<dbReference type="SUPFAM" id="SSF52540">
    <property type="entry name" value="P-loop containing nucleoside triphosphate hydrolases"/>
    <property type="match status" value="1"/>
</dbReference>
<dbReference type="InterPro" id="IPR004482">
    <property type="entry name" value="Mg_chelat-rel"/>
</dbReference>
<dbReference type="SMART" id="SM00382">
    <property type="entry name" value="AAA"/>
    <property type="match status" value="1"/>
</dbReference>
<dbReference type="InterPro" id="IPR025158">
    <property type="entry name" value="Mg_chelat-rel_C"/>
</dbReference>
<sequence length="508" mass="53187">MSLARTWAVAVLGVTGRMVRIEADLGQGLPTFTLGGLPDAACAQAPDRVRAAAVNSGIPLPSRRLVVNLSPADLRKRGTGFDLGIALAALAAAGALPAEAVDGVAHLGELGLDGQVRPVPGVLPAVLAARAAGVERVVVPRESLVLAGQVNGVEIIGVGSLAELVEDYREHGRPLGRAAPAPAPEPPVEVPCLSEVVGQEAAKNALEVAAAGGHHLLLHGAPGTGKTMLASRLPGLLPELTDEQALELAAVESVLDPEASRLTRTPPFIAPHHSSSTSALVGGGSRTARPGAVSRALHGVLFLDEAAELRRDALEALRQPLEEGRVVLLRAEGAVELPARFQLVVAVNPCPCGRGGRRVVRGRACECSPVVRRNYAKRLSGPIRDRIDLQVEMEPVSELWGTERVRETSARVAERVAVARERQRHRWREHPWVLNAHVPGSVLRRGEHAVPASALSPLEDAHRAGVLSARGVDRVLRVALTLADLEGAAAVDGGHLGRALSLRGEEAA</sequence>
<dbReference type="Pfam" id="PF13541">
    <property type="entry name" value="ChlI"/>
    <property type="match status" value="1"/>
</dbReference>
<dbReference type="Proteomes" id="UP000198122">
    <property type="component" value="Unassembled WGS sequence"/>
</dbReference>
<dbReference type="CDD" id="cd00009">
    <property type="entry name" value="AAA"/>
    <property type="match status" value="1"/>
</dbReference>
<reference evidence="4 5" key="1">
    <citation type="submission" date="2017-06" db="EMBL/GenBank/DDBJ databases">
        <authorList>
            <person name="Kim H.J."/>
            <person name="Triplett B.A."/>
        </authorList>
    </citation>
    <scope>NUCLEOTIDE SEQUENCE [LARGE SCALE GENOMIC DNA]</scope>
    <source>
        <strain evidence="4 5">DSM 22179</strain>
    </source>
</reference>
<dbReference type="InterPro" id="IPR020568">
    <property type="entry name" value="Ribosomal_Su5_D2-typ_SF"/>
</dbReference>
<evidence type="ECO:0000256" key="1">
    <source>
        <dbReference type="ARBA" id="ARBA00006354"/>
    </source>
</evidence>
<evidence type="ECO:0000256" key="2">
    <source>
        <dbReference type="SAM" id="MobiDB-lite"/>
    </source>
</evidence>
<protein>
    <submittedName>
        <fullName evidence="4">Magnesium chelatase family protein</fullName>
    </submittedName>
</protein>
<dbReference type="PANTHER" id="PTHR32039:SF7">
    <property type="entry name" value="COMPETENCE PROTEIN COMM"/>
    <property type="match status" value="1"/>
</dbReference>
<gene>
    <name evidence="4" type="ORF">SAMN05445756_1767</name>
</gene>
<name>A0A212U1S7_9MICO</name>
<accession>A0A212U1S7</accession>
<evidence type="ECO:0000259" key="3">
    <source>
        <dbReference type="SMART" id="SM00382"/>
    </source>
</evidence>
<dbReference type="SUPFAM" id="SSF54211">
    <property type="entry name" value="Ribosomal protein S5 domain 2-like"/>
    <property type="match status" value="1"/>
</dbReference>
<dbReference type="EMBL" id="FYEZ01000002">
    <property type="protein sequence ID" value="SNC72217.1"/>
    <property type="molecule type" value="Genomic_DNA"/>
</dbReference>
<dbReference type="InterPro" id="IPR045006">
    <property type="entry name" value="CHLI-like"/>
</dbReference>